<dbReference type="PANTHER" id="PTHR46707">
    <property type="entry name" value="PROTEIN CBG07468"/>
    <property type="match status" value="1"/>
</dbReference>
<dbReference type="SMART" id="SM00254">
    <property type="entry name" value="ShKT"/>
    <property type="match status" value="2"/>
</dbReference>
<sequence>MQFFLPTVVFLALVSGTAAQCTGNDHPNCRDWKNNGYCTNTAQTMDTRKKYCGVSCGFCNTDGTQTSAGGGANLTACADANANCDKWAKNTTNAFCANQNITKDQKTLFCAKTCAFEINPTADCAMYTATGTDFARGTPSNKTATPGTAVKSGVKTGTTLNRVFAKSGCTVKLFAVEAPTDTSTGEAAMFVGNTTTNFFPVAEANNEGLSFLRVLMTEADWREDPPILPTITTYYLTPILGFLGPIWLKI</sequence>
<protein>
    <submittedName>
        <fullName evidence="2">ShK domain-containing protein</fullName>
    </submittedName>
</protein>
<reference evidence="3" key="1">
    <citation type="journal article" date="2008" name="Nat. Genet.">
        <title>The Pristionchus pacificus genome provides a unique perspective on nematode lifestyle and parasitism.</title>
        <authorList>
            <person name="Dieterich C."/>
            <person name="Clifton S.W."/>
            <person name="Schuster L.N."/>
            <person name="Chinwalla A."/>
            <person name="Delehaunty K."/>
            <person name="Dinkelacker I."/>
            <person name="Fulton L."/>
            <person name="Fulton R."/>
            <person name="Godfrey J."/>
            <person name="Minx P."/>
            <person name="Mitreva M."/>
            <person name="Roeseler W."/>
            <person name="Tian H."/>
            <person name="Witte H."/>
            <person name="Yang S.P."/>
            <person name="Wilson R.K."/>
            <person name="Sommer R.J."/>
        </authorList>
    </citation>
    <scope>NUCLEOTIDE SEQUENCE [LARGE SCALE GENOMIC DNA]</scope>
    <source>
        <strain evidence="3">PS312</strain>
    </source>
</reference>
<dbReference type="Gene3D" id="1.10.10.1940">
    <property type="match status" value="1"/>
</dbReference>
<dbReference type="Proteomes" id="UP000005239">
    <property type="component" value="Unassembled WGS sequence"/>
</dbReference>
<dbReference type="EnsemblMetazoa" id="PPA42986.1">
    <property type="protein sequence ID" value="PPA42986.1"/>
    <property type="gene ID" value="WBGene00281355"/>
</dbReference>
<dbReference type="PROSITE" id="PS51670">
    <property type="entry name" value="SHKT"/>
    <property type="match status" value="1"/>
</dbReference>
<dbReference type="PANTHER" id="PTHR46707:SF1">
    <property type="entry name" value="COEXPRESSED WITH POLYCYSTINS-RELATED"/>
    <property type="match status" value="1"/>
</dbReference>
<evidence type="ECO:0000313" key="2">
    <source>
        <dbReference type="EnsemblMetazoa" id="PPA42986.1"/>
    </source>
</evidence>
<gene>
    <name evidence="2" type="primary">WBGene00281355</name>
</gene>
<accession>A0A2A6B383</accession>
<organism evidence="2 3">
    <name type="scientific">Pristionchus pacificus</name>
    <name type="common">Parasitic nematode worm</name>
    <dbReference type="NCBI Taxonomy" id="54126"/>
    <lineage>
        <taxon>Eukaryota</taxon>
        <taxon>Metazoa</taxon>
        <taxon>Ecdysozoa</taxon>
        <taxon>Nematoda</taxon>
        <taxon>Chromadorea</taxon>
        <taxon>Rhabditida</taxon>
        <taxon>Rhabditina</taxon>
        <taxon>Diplogasteromorpha</taxon>
        <taxon>Diplogasteroidea</taxon>
        <taxon>Neodiplogasteridae</taxon>
        <taxon>Pristionchus</taxon>
    </lineage>
</organism>
<dbReference type="InterPro" id="IPR003582">
    <property type="entry name" value="ShKT_dom"/>
</dbReference>
<accession>A0A8R1Z3W5</accession>
<keyword evidence="3" id="KW-1185">Reference proteome</keyword>
<evidence type="ECO:0000313" key="3">
    <source>
        <dbReference type="Proteomes" id="UP000005239"/>
    </source>
</evidence>
<dbReference type="Pfam" id="PF01549">
    <property type="entry name" value="ShK"/>
    <property type="match status" value="2"/>
</dbReference>
<reference evidence="2" key="2">
    <citation type="submission" date="2022-06" db="UniProtKB">
        <authorList>
            <consortium name="EnsemblMetazoa"/>
        </authorList>
    </citation>
    <scope>IDENTIFICATION</scope>
    <source>
        <strain evidence="2">PS312</strain>
    </source>
</reference>
<evidence type="ECO:0000256" key="1">
    <source>
        <dbReference type="PROSITE-ProRule" id="PRU01005"/>
    </source>
</evidence>
<comment type="caution">
    <text evidence="1">Lacks conserved residue(s) required for the propagation of feature annotation.</text>
</comment>
<name>A0A2A6B383_PRIPA</name>
<dbReference type="AlphaFoldDB" id="A0A2A6B383"/>
<proteinExistence type="predicted"/>